<evidence type="ECO:0000313" key="2">
    <source>
        <dbReference type="Proteomes" id="UP000176339"/>
    </source>
</evidence>
<proteinExistence type="predicted"/>
<protein>
    <submittedName>
        <fullName evidence="1">Uncharacterized protein</fullName>
    </submittedName>
</protein>
<reference evidence="1 2" key="1">
    <citation type="journal article" date="2016" name="Nat. Commun.">
        <title>Thousands of microbial genomes shed light on interconnected biogeochemical processes in an aquifer system.</title>
        <authorList>
            <person name="Anantharaman K."/>
            <person name="Brown C.T."/>
            <person name="Hug L.A."/>
            <person name="Sharon I."/>
            <person name="Castelle C.J."/>
            <person name="Probst A.J."/>
            <person name="Thomas B.C."/>
            <person name="Singh A."/>
            <person name="Wilkins M.J."/>
            <person name="Karaoz U."/>
            <person name="Brodie E.L."/>
            <person name="Williams K.H."/>
            <person name="Hubbard S.S."/>
            <person name="Banfield J.F."/>
        </authorList>
    </citation>
    <scope>NUCLEOTIDE SEQUENCE [LARGE SCALE GENOMIC DNA]</scope>
</reference>
<comment type="caution">
    <text evidence="1">The sequence shown here is derived from an EMBL/GenBank/DDBJ whole genome shotgun (WGS) entry which is preliminary data.</text>
</comment>
<dbReference type="AlphaFoldDB" id="A0A1F5NY37"/>
<name>A0A1F5NY37_9BACT</name>
<accession>A0A1F5NY37</accession>
<dbReference type="Proteomes" id="UP000176339">
    <property type="component" value="Unassembled WGS sequence"/>
</dbReference>
<dbReference type="EMBL" id="MFEN01000068">
    <property type="protein sequence ID" value="OGE82588.1"/>
    <property type="molecule type" value="Genomic_DNA"/>
</dbReference>
<evidence type="ECO:0000313" key="1">
    <source>
        <dbReference type="EMBL" id="OGE82588.1"/>
    </source>
</evidence>
<gene>
    <name evidence="1" type="ORF">A2846_00485</name>
</gene>
<organism evidence="1 2">
    <name type="scientific">Candidatus Doudnabacteria bacterium RIFCSPHIGHO2_01_FULL_49_9</name>
    <dbReference type="NCBI Taxonomy" id="1817827"/>
    <lineage>
        <taxon>Bacteria</taxon>
        <taxon>Candidatus Doudnaibacteriota</taxon>
    </lineage>
</organism>
<sequence>MFLPAGFNNSGDLGFGCQFAEADAAKVKIAHITAGPPAAIASSHETGGEFRLSFRFGDL</sequence>